<organism evidence="2 3">
    <name type="scientific">Hassallia byssoidea VB512170</name>
    <dbReference type="NCBI Taxonomy" id="1304833"/>
    <lineage>
        <taxon>Bacteria</taxon>
        <taxon>Bacillati</taxon>
        <taxon>Cyanobacteriota</taxon>
        <taxon>Cyanophyceae</taxon>
        <taxon>Nostocales</taxon>
        <taxon>Tolypothrichaceae</taxon>
        <taxon>Hassallia</taxon>
    </lineage>
</organism>
<dbReference type="Gene3D" id="3.30.497.10">
    <property type="entry name" value="Antithrombin, subunit I, domain 2"/>
    <property type="match status" value="1"/>
</dbReference>
<dbReference type="RefSeq" id="WP_038106293.1">
    <property type="nucleotide sequence ID" value="NZ_JTCM02000192.1"/>
</dbReference>
<accession>A0A846HJ78</accession>
<gene>
    <name evidence="2" type="ORF">PI95_034315</name>
</gene>
<feature type="transmembrane region" description="Helical" evidence="1">
    <location>
        <begin position="20"/>
        <end position="44"/>
    </location>
</feature>
<dbReference type="EMBL" id="JTCM02000192">
    <property type="protein sequence ID" value="NEU77405.1"/>
    <property type="molecule type" value="Genomic_DNA"/>
</dbReference>
<reference evidence="2 3" key="1">
    <citation type="journal article" date="2015" name="Genome Announc.">
        <title>Draft Genome Sequence of Cyanobacterium Hassallia byssoidea Strain VB512170, Isolated from Monuments in India.</title>
        <authorList>
            <person name="Singh D."/>
            <person name="Chandrababunaidu M.M."/>
            <person name="Panda A."/>
            <person name="Sen D."/>
            <person name="Bhattacharyya S."/>
            <person name="Adhikary S.P."/>
            <person name="Tripathy S."/>
        </authorList>
    </citation>
    <scope>NUCLEOTIDE SEQUENCE [LARGE SCALE GENOMIC DNA]</scope>
    <source>
        <strain evidence="2 3">VB512170</strain>
    </source>
</reference>
<dbReference type="AlphaFoldDB" id="A0A846HJ78"/>
<evidence type="ECO:0000313" key="2">
    <source>
        <dbReference type="EMBL" id="NEU77405.1"/>
    </source>
</evidence>
<evidence type="ECO:0000313" key="3">
    <source>
        <dbReference type="Proteomes" id="UP000031549"/>
    </source>
</evidence>
<evidence type="ECO:0000256" key="1">
    <source>
        <dbReference type="SAM" id="Phobius"/>
    </source>
</evidence>
<dbReference type="InterPro" id="IPR042178">
    <property type="entry name" value="Serpin_sf_1"/>
</dbReference>
<keyword evidence="1" id="KW-0472">Membrane</keyword>
<dbReference type="InterPro" id="IPR042185">
    <property type="entry name" value="Serpin_sf_2"/>
</dbReference>
<name>A0A846HJ78_9CYAN</name>
<protein>
    <recommendedName>
        <fullName evidence="4">Serpin domain-containing protein</fullName>
    </recommendedName>
</protein>
<dbReference type="Proteomes" id="UP000031549">
    <property type="component" value="Unassembled WGS sequence"/>
</dbReference>
<sequence>MLGLTGRQDFKFPACATTLTLAAIIFEHIMRIFPAAFILTLFFLTSCKNLKEHEWSALPEVTKISELQQTEFVPTLESPINGNKNVVYATAFLFAWDKVKQELKLPIALTDRNSDEFKLVNQSASYKNTMTDNEYSAEVETVDDVIIARAFFNKTLPFPSRLQKIEKPILFNNTNVLAFGIQSYDEEAAKFTEIVYYKNDDNFILKLTPKDKEHQILLAKGLDKVANLMAAVEQTKKLTNAGSKERTSPKVAWKYVLNDIDIFSIPTIKFNIEANYSDIEGQTFTTKGNLHHVEVAYQRTGFILNENGAVVESEASFALDSASAEPVKIVPKKMLFDKPFFVIIKRANSNNPYFVMYVQNTELLTKE</sequence>
<dbReference type="Gene3D" id="2.30.39.10">
    <property type="entry name" value="Alpha-1-antitrypsin, domain 1"/>
    <property type="match status" value="1"/>
</dbReference>
<dbReference type="PROSITE" id="PS00284">
    <property type="entry name" value="SERPIN"/>
    <property type="match status" value="1"/>
</dbReference>
<dbReference type="InterPro" id="IPR023795">
    <property type="entry name" value="Serpin_CS"/>
</dbReference>
<comment type="caution">
    <text evidence="2">The sequence shown here is derived from an EMBL/GenBank/DDBJ whole genome shotgun (WGS) entry which is preliminary data.</text>
</comment>
<proteinExistence type="predicted"/>
<keyword evidence="3" id="KW-1185">Reference proteome</keyword>
<evidence type="ECO:0008006" key="4">
    <source>
        <dbReference type="Google" id="ProtNLM"/>
    </source>
</evidence>
<keyword evidence="1" id="KW-0812">Transmembrane</keyword>
<keyword evidence="1" id="KW-1133">Transmembrane helix</keyword>